<feature type="compositionally biased region" description="Polar residues" evidence="1">
    <location>
        <begin position="54"/>
        <end position="63"/>
    </location>
</feature>
<name>A0A9Q3FY59_9BASI</name>
<accession>A0A9Q3FY59</accession>
<evidence type="ECO:0000313" key="2">
    <source>
        <dbReference type="EMBL" id="MBW0545792.1"/>
    </source>
</evidence>
<sequence>MYRGTNDTSQNHYWISMECCTETLSQLLWCQMNISAQPMRKDFPCLRSSKSTSEVPLEAQTTQAPPPGQTCHSLTSKGLNPLGSPIRRESMQAYFPTAILTGEIARSLKRWSPAS</sequence>
<comment type="caution">
    <text evidence="2">The sequence shown here is derived from an EMBL/GenBank/DDBJ whole genome shotgun (WGS) entry which is preliminary data.</text>
</comment>
<organism evidence="2 3">
    <name type="scientific">Austropuccinia psidii MF-1</name>
    <dbReference type="NCBI Taxonomy" id="1389203"/>
    <lineage>
        <taxon>Eukaryota</taxon>
        <taxon>Fungi</taxon>
        <taxon>Dikarya</taxon>
        <taxon>Basidiomycota</taxon>
        <taxon>Pucciniomycotina</taxon>
        <taxon>Pucciniomycetes</taxon>
        <taxon>Pucciniales</taxon>
        <taxon>Sphaerophragmiaceae</taxon>
        <taxon>Austropuccinia</taxon>
    </lineage>
</organism>
<proteinExistence type="predicted"/>
<keyword evidence="3" id="KW-1185">Reference proteome</keyword>
<dbReference type="Proteomes" id="UP000765509">
    <property type="component" value="Unassembled WGS sequence"/>
</dbReference>
<dbReference type="EMBL" id="AVOT02050749">
    <property type="protein sequence ID" value="MBW0545792.1"/>
    <property type="molecule type" value="Genomic_DNA"/>
</dbReference>
<reference evidence="2" key="1">
    <citation type="submission" date="2021-03" db="EMBL/GenBank/DDBJ databases">
        <title>Draft genome sequence of rust myrtle Austropuccinia psidii MF-1, a brazilian biotype.</title>
        <authorList>
            <person name="Quecine M.C."/>
            <person name="Pachon D.M.R."/>
            <person name="Bonatelli M.L."/>
            <person name="Correr F.H."/>
            <person name="Franceschini L.M."/>
            <person name="Leite T.F."/>
            <person name="Margarido G.R.A."/>
            <person name="Almeida C.A."/>
            <person name="Ferrarezi J.A."/>
            <person name="Labate C.A."/>
        </authorList>
    </citation>
    <scope>NUCLEOTIDE SEQUENCE</scope>
    <source>
        <strain evidence="2">MF-1</strain>
    </source>
</reference>
<evidence type="ECO:0000313" key="3">
    <source>
        <dbReference type="Proteomes" id="UP000765509"/>
    </source>
</evidence>
<gene>
    <name evidence="2" type="ORF">O181_085507</name>
</gene>
<dbReference type="AlphaFoldDB" id="A0A9Q3FY59"/>
<feature type="region of interest" description="Disordered" evidence="1">
    <location>
        <begin position="54"/>
        <end position="73"/>
    </location>
</feature>
<evidence type="ECO:0000256" key="1">
    <source>
        <dbReference type="SAM" id="MobiDB-lite"/>
    </source>
</evidence>
<protein>
    <submittedName>
        <fullName evidence="2">Uncharacterized protein</fullName>
    </submittedName>
</protein>